<keyword evidence="2" id="KW-0805">Transcription regulation</keyword>
<gene>
    <name evidence="6" type="ORF">GSY63_19265</name>
</gene>
<protein>
    <submittedName>
        <fullName evidence="6">RNA polymerase sigma-70 factor</fullName>
    </submittedName>
</protein>
<dbReference type="GO" id="GO:0016987">
    <property type="term" value="F:sigma factor activity"/>
    <property type="evidence" value="ECO:0007669"/>
    <property type="project" value="UniProtKB-KW"/>
</dbReference>
<dbReference type="GO" id="GO:0006352">
    <property type="term" value="P:DNA-templated transcription initiation"/>
    <property type="evidence" value="ECO:0007669"/>
    <property type="project" value="InterPro"/>
</dbReference>
<dbReference type="Pfam" id="PF04542">
    <property type="entry name" value="Sigma70_r2"/>
    <property type="match status" value="1"/>
</dbReference>
<dbReference type="NCBIfam" id="TIGR02985">
    <property type="entry name" value="Sig70_bacteroi1"/>
    <property type="match status" value="1"/>
</dbReference>
<comment type="caution">
    <text evidence="6">The sequence shown here is derived from an EMBL/GenBank/DDBJ whole genome shotgun (WGS) entry which is preliminary data.</text>
</comment>
<dbReference type="GO" id="GO:0003677">
    <property type="term" value="F:DNA binding"/>
    <property type="evidence" value="ECO:0007669"/>
    <property type="project" value="InterPro"/>
</dbReference>
<accession>A0A966DVJ2</accession>
<dbReference type="InterPro" id="IPR013324">
    <property type="entry name" value="RNA_pol_sigma_r3/r4-like"/>
</dbReference>
<dbReference type="InterPro" id="IPR013249">
    <property type="entry name" value="RNA_pol_sigma70_r4_t2"/>
</dbReference>
<dbReference type="Gene3D" id="1.10.10.10">
    <property type="entry name" value="Winged helix-like DNA-binding domain superfamily/Winged helix DNA-binding domain"/>
    <property type="match status" value="1"/>
</dbReference>
<dbReference type="InterPro" id="IPR007627">
    <property type="entry name" value="RNA_pol_sigma70_r2"/>
</dbReference>
<sequence>MTDFTKLSEEELLGLLKQDKLNAFREIYSRHWKKLYSDAYKRVKSRVLAEELVQEVFTNFWIKRNTLQIDTSVAGYLHSAISRSVIDQYRKDLVRSKYKEAFKIVHTEVDNSTEDEIMFKELSYTIEAQVNQLPDKCRSVYELSRKEHKSNKEIASLLSISEKTVENHLTNALRRLRHGLSHYLMLVVILLLK</sequence>
<reference evidence="6" key="1">
    <citation type="submission" date="2020-01" db="EMBL/GenBank/DDBJ databases">
        <authorList>
            <person name="Seo Y.L."/>
        </authorList>
    </citation>
    <scope>NUCLEOTIDE SEQUENCE</scope>
    <source>
        <strain evidence="6">R11</strain>
    </source>
</reference>
<dbReference type="PRINTS" id="PR00038">
    <property type="entry name" value="HTHLUXR"/>
</dbReference>
<dbReference type="RefSeq" id="WP_166587465.1">
    <property type="nucleotide sequence ID" value="NZ_WWEO01000044.1"/>
</dbReference>
<dbReference type="InterPro" id="IPR039425">
    <property type="entry name" value="RNA_pol_sigma-70-like"/>
</dbReference>
<dbReference type="SUPFAM" id="SSF88946">
    <property type="entry name" value="Sigma2 domain of RNA polymerase sigma factors"/>
    <property type="match status" value="1"/>
</dbReference>
<evidence type="ECO:0000256" key="2">
    <source>
        <dbReference type="ARBA" id="ARBA00023015"/>
    </source>
</evidence>
<proteinExistence type="inferred from homology"/>
<keyword evidence="7" id="KW-1185">Reference proteome</keyword>
<evidence type="ECO:0000313" key="6">
    <source>
        <dbReference type="EMBL" id="NCD71516.1"/>
    </source>
</evidence>
<dbReference type="Gene3D" id="1.10.1740.10">
    <property type="match status" value="1"/>
</dbReference>
<dbReference type="PANTHER" id="PTHR43133:SF46">
    <property type="entry name" value="RNA POLYMERASE SIGMA-70 FACTOR ECF SUBFAMILY"/>
    <property type="match status" value="1"/>
</dbReference>
<evidence type="ECO:0000313" key="7">
    <source>
        <dbReference type="Proteomes" id="UP000638732"/>
    </source>
</evidence>
<evidence type="ECO:0000256" key="1">
    <source>
        <dbReference type="ARBA" id="ARBA00010641"/>
    </source>
</evidence>
<evidence type="ECO:0000259" key="5">
    <source>
        <dbReference type="SMART" id="SM00421"/>
    </source>
</evidence>
<evidence type="ECO:0000256" key="4">
    <source>
        <dbReference type="ARBA" id="ARBA00023163"/>
    </source>
</evidence>
<comment type="similarity">
    <text evidence="1">Belongs to the sigma-70 factor family. ECF subfamily.</text>
</comment>
<keyword evidence="4" id="KW-0804">Transcription</keyword>
<keyword evidence="3" id="KW-0731">Sigma factor</keyword>
<feature type="domain" description="HTH luxR-type" evidence="5">
    <location>
        <begin position="140"/>
        <end position="190"/>
    </location>
</feature>
<dbReference type="Proteomes" id="UP000638732">
    <property type="component" value="Unassembled WGS sequence"/>
</dbReference>
<dbReference type="Pfam" id="PF08281">
    <property type="entry name" value="Sigma70_r4_2"/>
    <property type="match status" value="1"/>
</dbReference>
<dbReference type="PANTHER" id="PTHR43133">
    <property type="entry name" value="RNA POLYMERASE ECF-TYPE SIGMA FACTO"/>
    <property type="match status" value="1"/>
</dbReference>
<dbReference type="AlphaFoldDB" id="A0A966DVJ2"/>
<name>A0A966DVJ2_9SPHI</name>
<dbReference type="InterPro" id="IPR014327">
    <property type="entry name" value="RNA_pol_sigma70_bacteroid"/>
</dbReference>
<dbReference type="InterPro" id="IPR013325">
    <property type="entry name" value="RNA_pol_sigma_r2"/>
</dbReference>
<dbReference type="InterPro" id="IPR014284">
    <property type="entry name" value="RNA_pol_sigma-70_dom"/>
</dbReference>
<evidence type="ECO:0000256" key="3">
    <source>
        <dbReference type="ARBA" id="ARBA00023082"/>
    </source>
</evidence>
<dbReference type="NCBIfam" id="TIGR02937">
    <property type="entry name" value="sigma70-ECF"/>
    <property type="match status" value="1"/>
</dbReference>
<dbReference type="SUPFAM" id="SSF88659">
    <property type="entry name" value="Sigma3 and sigma4 domains of RNA polymerase sigma factors"/>
    <property type="match status" value="1"/>
</dbReference>
<organism evidence="6 7">
    <name type="scientific">Mucilaginibacter agri</name>
    <dbReference type="NCBI Taxonomy" id="2695265"/>
    <lineage>
        <taxon>Bacteria</taxon>
        <taxon>Pseudomonadati</taxon>
        <taxon>Bacteroidota</taxon>
        <taxon>Sphingobacteriia</taxon>
        <taxon>Sphingobacteriales</taxon>
        <taxon>Sphingobacteriaceae</taxon>
        <taxon>Mucilaginibacter</taxon>
    </lineage>
</organism>
<dbReference type="InterPro" id="IPR036388">
    <property type="entry name" value="WH-like_DNA-bd_sf"/>
</dbReference>
<dbReference type="InterPro" id="IPR000792">
    <property type="entry name" value="Tscrpt_reg_LuxR_C"/>
</dbReference>
<reference evidence="6" key="2">
    <citation type="submission" date="2020-10" db="EMBL/GenBank/DDBJ databases">
        <title>Mucilaginibacter sp. nov., isolated from soil.</title>
        <authorList>
            <person name="Jeon C.O."/>
        </authorList>
    </citation>
    <scope>NUCLEOTIDE SEQUENCE</scope>
    <source>
        <strain evidence="6">R11</strain>
    </source>
</reference>
<dbReference type="EMBL" id="WWEO01000044">
    <property type="protein sequence ID" value="NCD71516.1"/>
    <property type="molecule type" value="Genomic_DNA"/>
</dbReference>
<dbReference type="SMART" id="SM00421">
    <property type="entry name" value="HTH_LUXR"/>
    <property type="match status" value="1"/>
</dbReference>